<dbReference type="InterPro" id="IPR058452">
    <property type="entry name" value="DUF8139"/>
</dbReference>
<evidence type="ECO:0000313" key="2">
    <source>
        <dbReference type="EMBL" id="MCQ4333458.1"/>
    </source>
</evidence>
<dbReference type="RefSeq" id="WP_256029482.1">
    <property type="nucleotide sequence ID" value="NZ_JAHLKM010000008.1"/>
</dbReference>
<dbReference type="Proteomes" id="UP001139494">
    <property type="component" value="Unassembled WGS sequence"/>
</dbReference>
<organism evidence="2 3">
    <name type="scientific">Natronomonas aquatica</name>
    <dbReference type="NCBI Taxonomy" id="2841590"/>
    <lineage>
        <taxon>Archaea</taxon>
        <taxon>Methanobacteriati</taxon>
        <taxon>Methanobacteriota</taxon>
        <taxon>Stenosarchaea group</taxon>
        <taxon>Halobacteria</taxon>
        <taxon>Halobacteriales</taxon>
        <taxon>Natronomonadaceae</taxon>
        <taxon>Natronomonas</taxon>
    </lineage>
</organism>
<gene>
    <name evidence="2" type="ORF">KM295_08185</name>
</gene>
<reference evidence="2" key="1">
    <citation type="journal article" date="2023" name="Front. Microbiol.">
        <title>Genomic-based phylogenetic and metabolic analyses of the genus Natronomonas, and description of Natronomonas aquatica sp. nov.</title>
        <authorList>
            <person name="Garcia-Roldan A."/>
            <person name="Duran-Viseras A."/>
            <person name="de la Haba R.R."/>
            <person name="Corral P."/>
            <person name="Sanchez-Porro C."/>
            <person name="Ventosa A."/>
        </authorList>
    </citation>
    <scope>NUCLEOTIDE SEQUENCE</scope>
    <source>
        <strain evidence="2">F2-12</strain>
    </source>
</reference>
<dbReference type="Pfam" id="PF26460">
    <property type="entry name" value="DUF8139"/>
    <property type="match status" value="1"/>
</dbReference>
<name>A0A9R1CQW5_9EURY</name>
<protein>
    <recommendedName>
        <fullName evidence="1">DUF8139 domain-containing protein</fullName>
    </recommendedName>
</protein>
<proteinExistence type="predicted"/>
<keyword evidence="3" id="KW-1185">Reference proteome</keyword>
<evidence type="ECO:0000313" key="3">
    <source>
        <dbReference type="Proteomes" id="UP001139494"/>
    </source>
</evidence>
<feature type="domain" description="DUF8139" evidence="1">
    <location>
        <begin position="10"/>
        <end position="90"/>
    </location>
</feature>
<dbReference type="EMBL" id="JAHLKM010000008">
    <property type="protein sequence ID" value="MCQ4333458.1"/>
    <property type="molecule type" value="Genomic_DNA"/>
</dbReference>
<comment type="caution">
    <text evidence="2">The sequence shown here is derived from an EMBL/GenBank/DDBJ whole genome shotgun (WGS) entry which is preliminary data.</text>
</comment>
<evidence type="ECO:0000259" key="1">
    <source>
        <dbReference type="Pfam" id="PF26460"/>
    </source>
</evidence>
<dbReference type="AlphaFoldDB" id="A0A9R1CQW5"/>
<sequence>MTDTPTPPEEPYDVGDRVRVRLADEDAESPFEETVGRVVHVFADDSDPDPDPETDPDPDRELARAAYRLEDAESGETLPVVFRHRDLVSTDE</sequence>
<accession>A0A9R1CQW5</accession>